<feature type="compositionally biased region" description="Basic and acidic residues" evidence="1">
    <location>
        <begin position="437"/>
        <end position="446"/>
    </location>
</feature>
<name>A0ABR1IRX1_9AGAR</name>
<feature type="region of interest" description="Disordered" evidence="1">
    <location>
        <begin position="406"/>
        <end position="483"/>
    </location>
</feature>
<feature type="compositionally biased region" description="Acidic residues" evidence="1">
    <location>
        <begin position="468"/>
        <end position="482"/>
    </location>
</feature>
<dbReference type="EMBL" id="JBANRG010000090">
    <property type="protein sequence ID" value="KAK7436863.1"/>
    <property type="molecule type" value="Genomic_DNA"/>
</dbReference>
<feature type="compositionally biased region" description="Low complexity" evidence="1">
    <location>
        <begin position="191"/>
        <end position="209"/>
    </location>
</feature>
<sequence>MVQAQKFKLGPNAFDRCAHVAEEIKMPSRPAHLAFTDEQMSRMSRVLSANGSAPSSPSVFPDENNANTSRTFYSSLEVPCNIDFDKPEFGFERPHSPTSSIKGLYVRSRPTSMISYNDVANESEGITNIGAMADLLHRSEVEPDNASGSLPPDYHASARAHGYGRRAQSRSRKTTGVDPHTPTRPRHGHVASESTSSSSSADASDSSAALPTPGASCIDLMESRVSRRSRGTVQTVSTVRVVRKLSDAARTRLDVVNDEPEEEAQINATDENTEKKDKRAKRWKRTLSDLFSGRKESAGILERSSSEKGKDRKKSKKKNQAYHDTDTDASCGRTRPRGLSDRSNAGIQSSAPPSRPLPRRSATMAVVGHHSNHSSVTVGAPLSGPRQSFGASTLDLQALTAKLSKLSPAASPKKQRSTVPASGTDADAQVESTHPSDSIELKELRRSKSFAGWAGALQEQPREGNGSDADDENELDLDDEIDELTREAEGVARRVGEELFVLGLLETASMIWV</sequence>
<organism evidence="2 3">
    <name type="scientific">Marasmiellus scandens</name>
    <dbReference type="NCBI Taxonomy" id="2682957"/>
    <lineage>
        <taxon>Eukaryota</taxon>
        <taxon>Fungi</taxon>
        <taxon>Dikarya</taxon>
        <taxon>Basidiomycota</taxon>
        <taxon>Agaricomycotina</taxon>
        <taxon>Agaricomycetes</taxon>
        <taxon>Agaricomycetidae</taxon>
        <taxon>Agaricales</taxon>
        <taxon>Marasmiineae</taxon>
        <taxon>Omphalotaceae</taxon>
        <taxon>Marasmiellus</taxon>
    </lineage>
</organism>
<protein>
    <submittedName>
        <fullName evidence="2">Uncharacterized protein</fullName>
    </submittedName>
</protein>
<gene>
    <name evidence="2" type="ORF">VKT23_018885</name>
</gene>
<reference evidence="2 3" key="1">
    <citation type="submission" date="2024-01" db="EMBL/GenBank/DDBJ databases">
        <title>A draft genome for the cacao thread blight pathogen Marasmiellus scandens.</title>
        <authorList>
            <person name="Baruah I.K."/>
            <person name="Leung J."/>
            <person name="Bukari Y."/>
            <person name="Amoako-Attah I."/>
            <person name="Meinhardt L.W."/>
            <person name="Bailey B.A."/>
            <person name="Cohen S.P."/>
        </authorList>
    </citation>
    <scope>NUCLEOTIDE SEQUENCE [LARGE SCALE GENOMIC DNA]</scope>
    <source>
        <strain evidence="2 3">GH-19</strain>
    </source>
</reference>
<feature type="compositionally biased region" description="Basic residues" evidence="1">
    <location>
        <begin position="311"/>
        <end position="320"/>
    </location>
</feature>
<feature type="region of interest" description="Disordered" evidence="1">
    <location>
        <begin position="298"/>
        <end position="359"/>
    </location>
</feature>
<proteinExistence type="predicted"/>
<feature type="region of interest" description="Disordered" evidence="1">
    <location>
        <begin position="142"/>
        <end position="214"/>
    </location>
</feature>
<feature type="compositionally biased region" description="Basic residues" evidence="1">
    <location>
        <begin position="162"/>
        <end position="173"/>
    </location>
</feature>
<feature type="region of interest" description="Disordered" evidence="1">
    <location>
        <begin position="260"/>
        <end position="282"/>
    </location>
</feature>
<dbReference type="Proteomes" id="UP001498398">
    <property type="component" value="Unassembled WGS sequence"/>
</dbReference>
<accession>A0ABR1IRX1</accession>
<evidence type="ECO:0000313" key="2">
    <source>
        <dbReference type="EMBL" id="KAK7436863.1"/>
    </source>
</evidence>
<keyword evidence="3" id="KW-1185">Reference proteome</keyword>
<evidence type="ECO:0000256" key="1">
    <source>
        <dbReference type="SAM" id="MobiDB-lite"/>
    </source>
</evidence>
<comment type="caution">
    <text evidence="2">The sequence shown here is derived from an EMBL/GenBank/DDBJ whole genome shotgun (WGS) entry which is preliminary data.</text>
</comment>
<evidence type="ECO:0000313" key="3">
    <source>
        <dbReference type="Proteomes" id="UP001498398"/>
    </source>
</evidence>